<evidence type="ECO:0000313" key="3">
    <source>
        <dbReference type="Proteomes" id="UP000324222"/>
    </source>
</evidence>
<evidence type="ECO:0000313" key="2">
    <source>
        <dbReference type="EMBL" id="MPC50836.1"/>
    </source>
</evidence>
<organism evidence="2 3">
    <name type="scientific">Portunus trituberculatus</name>
    <name type="common">Swimming crab</name>
    <name type="synonym">Neptunus trituberculatus</name>
    <dbReference type="NCBI Taxonomy" id="210409"/>
    <lineage>
        <taxon>Eukaryota</taxon>
        <taxon>Metazoa</taxon>
        <taxon>Ecdysozoa</taxon>
        <taxon>Arthropoda</taxon>
        <taxon>Crustacea</taxon>
        <taxon>Multicrustacea</taxon>
        <taxon>Malacostraca</taxon>
        <taxon>Eumalacostraca</taxon>
        <taxon>Eucarida</taxon>
        <taxon>Decapoda</taxon>
        <taxon>Pleocyemata</taxon>
        <taxon>Brachyura</taxon>
        <taxon>Eubrachyura</taxon>
        <taxon>Portunoidea</taxon>
        <taxon>Portunidae</taxon>
        <taxon>Portuninae</taxon>
        <taxon>Portunus</taxon>
    </lineage>
</organism>
<protein>
    <submittedName>
        <fullName evidence="2">Uncharacterized protein</fullName>
    </submittedName>
</protein>
<dbReference type="AlphaFoldDB" id="A0A5B7FYZ6"/>
<dbReference type="Proteomes" id="UP000324222">
    <property type="component" value="Unassembled WGS sequence"/>
</dbReference>
<reference evidence="2 3" key="1">
    <citation type="submission" date="2019-05" db="EMBL/GenBank/DDBJ databases">
        <title>Another draft genome of Portunus trituberculatus and its Hox gene families provides insights of decapod evolution.</title>
        <authorList>
            <person name="Jeong J.-H."/>
            <person name="Song I."/>
            <person name="Kim S."/>
            <person name="Choi T."/>
            <person name="Kim D."/>
            <person name="Ryu S."/>
            <person name="Kim W."/>
        </authorList>
    </citation>
    <scope>NUCLEOTIDE SEQUENCE [LARGE SCALE GENOMIC DNA]</scope>
    <source>
        <tissue evidence="2">Muscle</tissue>
    </source>
</reference>
<proteinExistence type="predicted"/>
<keyword evidence="1" id="KW-0472">Membrane</keyword>
<comment type="caution">
    <text evidence="2">The sequence shown here is derived from an EMBL/GenBank/DDBJ whole genome shotgun (WGS) entry which is preliminary data.</text>
</comment>
<keyword evidence="3" id="KW-1185">Reference proteome</keyword>
<gene>
    <name evidence="2" type="ORF">E2C01_044670</name>
</gene>
<sequence>MLKIRISVSKKAVVEITVPVPAADEERQASPIVTVVTEGQPHSAPETRGQRLLHVPKEVSKQPSHITEDTGKKTRNSVCQEPLRLSSSRDSNQIPCQAPPTTTILTGHHCIYNCPTACPTCWKATRRGEHYVPCCVCKIAQPKSSMRTEKKLYRDTYFIVSIFLLLLGAACVGVWRWRGAV</sequence>
<name>A0A5B7FYZ6_PORTR</name>
<keyword evidence="1" id="KW-1133">Transmembrane helix</keyword>
<evidence type="ECO:0000256" key="1">
    <source>
        <dbReference type="SAM" id="Phobius"/>
    </source>
</evidence>
<feature type="transmembrane region" description="Helical" evidence="1">
    <location>
        <begin position="156"/>
        <end position="177"/>
    </location>
</feature>
<keyword evidence="1" id="KW-0812">Transmembrane</keyword>
<dbReference type="EMBL" id="VSRR010009762">
    <property type="protein sequence ID" value="MPC50836.1"/>
    <property type="molecule type" value="Genomic_DNA"/>
</dbReference>
<accession>A0A5B7FYZ6</accession>